<dbReference type="SUPFAM" id="SSF55298">
    <property type="entry name" value="YjgF-like"/>
    <property type="match status" value="1"/>
</dbReference>
<dbReference type="Proteomes" id="UP001196509">
    <property type="component" value="Unassembled WGS sequence"/>
</dbReference>
<dbReference type="Gene3D" id="3.30.1330.40">
    <property type="entry name" value="RutC-like"/>
    <property type="match status" value="1"/>
</dbReference>
<protein>
    <recommendedName>
        <fullName evidence="4">RidA family protein</fullName>
    </recommendedName>
</protein>
<accession>A0AAE2ZR96</accession>
<dbReference type="PANTHER" id="PTHR11803:SF58">
    <property type="entry name" value="PROTEIN HMF1-RELATED"/>
    <property type="match status" value="1"/>
</dbReference>
<name>A0AAE2ZR96_9HYPH</name>
<dbReference type="GO" id="GO:0019239">
    <property type="term" value="F:deaminase activity"/>
    <property type="evidence" value="ECO:0007669"/>
    <property type="project" value="TreeGrafter"/>
</dbReference>
<dbReference type="PANTHER" id="PTHR11803">
    <property type="entry name" value="2-IMINOBUTANOATE/2-IMINOPROPANOATE DEAMINASE RIDA"/>
    <property type="match status" value="1"/>
</dbReference>
<dbReference type="AlphaFoldDB" id="A0AAE2ZR96"/>
<keyword evidence="3" id="KW-1185">Reference proteome</keyword>
<evidence type="ECO:0000256" key="1">
    <source>
        <dbReference type="ARBA" id="ARBA00010552"/>
    </source>
</evidence>
<dbReference type="RefSeq" id="WP_220228798.1">
    <property type="nucleotide sequence ID" value="NZ_JAICBX010000002.1"/>
</dbReference>
<comment type="similarity">
    <text evidence="1">Belongs to the RutC family.</text>
</comment>
<dbReference type="EMBL" id="JAICBX010000002">
    <property type="protein sequence ID" value="MBW8638147.1"/>
    <property type="molecule type" value="Genomic_DNA"/>
</dbReference>
<dbReference type="InterPro" id="IPR006175">
    <property type="entry name" value="YjgF/YER057c/UK114"/>
</dbReference>
<gene>
    <name evidence="2" type="ORF">K1W69_13200</name>
</gene>
<sequence>MRKTIIPDALQDVHDQWHFAPAVVARGMIFCSGIIGTSPDGAAPGKAALEGARSTLGEGDAKPVAALQAVRDPKAQFETAFEALASILGEAGAGLADIVELTSYHVDMDQHMVTFVQVRDAYLNPPWPAWTAIGVKNLIVPGGLVELRAVALAPDD</sequence>
<proteinExistence type="inferred from homology"/>
<dbReference type="GO" id="GO:0005829">
    <property type="term" value="C:cytosol"/>
    <property type="evidence" value="ECO:0007669"/>
    <property type="project" value="TreeGrafter"/>
</dbReference>
<reference evidence="2" key="1">
    <citation type="submission" date="2021-08" db="EMBL/GenBank/DDBJ databases">
        <title>Hoeflea bacterium WL0058 sp. nov., isolated from the sediment.</title>
        <authorList>
            <person name="Wang L."/>
            <person name="Zhang D."/>
        </authorList>
    </citation>
    <scope>NUCLEOTIDE SEQUENCE</scope>
    <source>
        <strain evidence="2">WL0058</strain>
    </source>
</reference>
<evidence type="ECO:0000313" key="3">
    <source>
        <dbReference type="Proteomes" id="UP001196509"/>
    </source>
</evidence>
<organism evidence="2 3">
    <name type="scientific">Flavimaribacter sediminis</name>
    <dbReference type="NCBI Taxonomy" id="2865987"/>
    <lineage>
        <taxon>Bacteria</taxon>
        <taxon>Pseudomonadati</taxon>
        <taxon>Pseudomonadota</taxon>
        <taxon>Alphaproteobacteria</taxon>
        <taxon>Hyphomicrobiales</taxon>
        <taxon>Rhizobiaceae</taxon>
        <taxon>Flavimaribacter</taxon>
    </lineage>
</organism>
<dbReference type="InterPro" id="IPR035959">
    <property type="entry name" value="RutC-like_sf"/>
</dbReference>
<dbReference type="Pfam" id="PF01042">
    <property type="entry name" value="Ribonuc_L-PSP"/>
    <property type="match status" value="1"/>
</dbReference>
<comment type="caution">
    <text evidence="2">The sequence shown here is derived from an EMBL/GenBank/DDBJ whole genome shotgun (WGS) entry which is preliminary data.</text>
</comment>
<evidence type="ECO:0008006" key="4">
    <source>
        <dbReference type="Google" id="ProtNLM"/>
    </source>
</evidence>
<evidence type="ECO:0000313" key="2">
    <source>
        <dbReference type="EMBL" id="MBW8638147.1"/>
    </source>
</evidence>